<accession>A0ABN7VL59</accession>
<protein>
    <submittedName>
        <fullName evidence="1">28870_t:CDS:1</fullName>
    </submittedName>
</protein>
<dbReference type="Proteomes" id="UP000789901">
    <property type="component" value="Unassembled WGS sequence"/>
</dbReference>
<evidence type="ECO:0000313" key="1">
    <source>
        <dbReference type="EMBL" id="CAG8783655.1"/>
    </source>
</evidence>
<reference evidence="1 2" key="1">
    <citation type="submission" date="2021-06" db="EMBL/GenBank/DDBJ databases">
        <authorList>
            <person name="Kallberg Y."/>
            <person name="Tangrot J."/>
            <person name="Rosling A."/>
        </authorList>
    </citation>
    <scope>NUCLEOTIDE SEQUENCE [LARGE SCALE GENOMIC DNA]</scope>
    <source>
        <strain evidence="1 2">120-4 pot B 10/14</strain>
    </source>
</reference>
<evidence type="ECO:0000313" key="2">
    <source>
        <dbReference type="Proteomes" id="UP000789901"/>
    </source>
</evidence>
<dbReference type="EMBL" id="CAJVQB010017303">
    <property type="protein sequence ID" value="CAG8783655.1"/>
    <property type="molecule type" value="Genomic_DNA"/>
</dbReference>
<proteinExistence type="predicted"/>
<organism evidence="1 2">
    <name type="scientific">Gigaspora margarita</name>
    <dbReference type="NCBI Taxonomy" id="4874"/>
    <lineage>
        <taxon>Eukaryota</taxon>
        <taxon>Fungi</taxon>
        <taxon>Fungi incertae sedis</taxon>
        <taxon>Mucoromycota</taxon>
        <taxon>Glomeromycotina</taxon>
        <taxon>Glomeromycetes</taxon>
        <taxon>Diversisporales</taxon>
        <taxon>Gigasporaceae</taxon>
        <taxon>Gigaspora</taxon>
    </lineage>
</organism>
<gene>
    <name evidence="1" type="ORF">GMARGA_LOCUS20084</name>
</gene>
<sequence>EAKKCFRESLQQQHLNQKSVEYNEAKRFFIDTYQPEEIYFQYIIRMTGKGYTVIDHSSKVYRMPDTHECIDGNQPLCLIIDIDARQKPDFNNPQLPSLDSEKITRDDLISRILVACADALSLIPDYYKELKGFTEKVIELVGEPYSKFIDVGLPKSCFSLRLLGSAKEERIKRPAISSVKNGFQKLDDYLVQPKENYSVIWPRTFSSKEPVKESQPINDENALSKRANLVIAKYEWLQIGKIEKEFINFQAQSCYRQKQYKPDHKGLSYDKVSDKVESKVKPKWRLIERLPKTVKYPRPLAELSEKNINVKNMEDAPEAYPDFSSEDLTTTLICSPVATGKTKTLREIFNSLAKSEANLPCFNWVSYHKTLSNETKSKVEVLQKSGLHVCHYQENGSDLSICDWDVIIVQVESTHRLSLYGESENAMHDLLKSAVHVVAMDTFANESTLIFLKQYRGENIRVFDNKYYPCKGETVNIIYDPDKGSEAIRRGLKMLQESKHVAFVITSCKKARVLADQVSKLQKPDGSPISTRVYFGQMDGKQRQEDFADINTTWNALDCVIYTSTIEAGISFEIPNHFDAVIGISNIGTGVHAKAFAQMLYRVRDCPLRIVSLYHSKKPSKIFKEPSRDLIRAELSALRPGDLPTIIKGHREWDKIADCYALDSSPAVETYIEVEYQRRFSAKYFPEILCSLIASTGTSLKLISVEDTSLAKATRVKVSNIIKMTEKNIKAANAELIANSPDISLYEAKTLKLNPEHSFADNMTLQ</sequence>
<feature type="non-terminal residue" evidence="1">
    <location>
        <position position="1"/>
    </location>
</feature>
<name>A0ABN7VL59_GIGMA</name>
<comment type="caution">
    <text evidence="1">The sequence shown here is derived from an EMBL/GenBank/DDBJ whole genome shotgun (WGS) entry which is preliminary data.</text>
</comment>
<keyword evidence="2" id="KW-1185">Reference proteome</keyword>